<dbReference type="GO" id="GO:0007165">
    <property type="term" value="P:signal transduction"/>
    <property type="evidence" value="ECO:0007669"/>
    <property type="project" value="InterPro"/>
</dbReference>
<dbReference type="Gene3D" id="1.10.533.10">
    <property type="entry name" value="Death Domain, Fas"/>
    <property type="match status" value="1"/>
</dbReference>
<dbReference type="EMBL" id="JARQWQ010000006">
    <property type="protein sequence ID" value="KAK2571174.1"/>
    <property type="molecule type" value="Genomic_DNA"/>
</dbReference>
<evidence type="ECO:0000256" key="1">
    <source>
        <dbReference type="SAM" id="MobiDB-lite"/>
    </source>
</evidence>
<evidence type="ECO:0000259" key="3">
    <source>
        <dbReference type="Pfam" id="PF00531"/>
    </source>
</evidence>
<reference evidence="4" key="2">
    <citation type="journal article" date="2023" name="Science">
        <title>Genomic signatures of disease resistance in endangered staghorn corals.</title>
        <authorList>
            <person name="Vollmer S.V."/>
            <person name="Selwyn J.D."/>
            <person name="Despard B.A."/>
            <person name="Roesel C.L."/>
        </authorList>
    </citation>
    <scope>NUCLEOTIDE SEQUENCE</scope>
    <source>
        <strain evidence="4">K2</strain>
    </source>
</reference>
<comment type="caution">
    <text evidence="4">The sequence shown here is derived from an EMBL/GenBank/DDBJ whole genome shotgun (WGS) entry which is preliminary data.</text>
</comment>
<evidence type="ECO:0000313" key="5">
    <source>
        <dbReference type="Proteomes" id="UP001249851"/>
    </source>
</evidence>
<keyword evidence="2" id="KW-0812">Transmembrane</keyword>
<keyword evidence="2" id="KW-0472">Membrane</keyword>
<gene>
    <name evidence="4" type="ORF">P5673_003738</name>
</gene>
<dbReference type="Proteomes" id="UP001249851">
    <property type="component" value="Unassembled WGS sequence"/>
</dbReference>
<organism evidence="4 5">
    <name type="scientific">Acropora cervicornis</name>
    <name type="common">Staghorn coral</name>
    <dbReference type="NCBI Taxonomy" id="6130"/>
    <lineage>
        <taxon>Eukaryota</taxon>
        <taxon>Metazoa</taxon>
        <taxon>Cnidaria</taxon>
        <taxon>Anthozoa</taxon>
        <taxon>Hexacorallia</taxon>
        <taxon>Scleractinia</taxon>
        <taxon>Astrocoeniina</taxon>
        <taxon>Acroporidae</taxon>
        <taxon>Acropora</taxon>
    </lineage>
</organism>
<dbReference type="Gene3D" id="2.10.50.10">
    <property type="entry name" value="Tumor Necrosis Factor Receptor, subunit A, domain 2"/>
    <property type="match status" value="1"/>
</dbReference>
<accession>A0AAD9VE88</accession>
<feature type="region of interest" description="Disordered" evidence="1">
    <location>
        <begin position="79"/>
        <end position="98"/>
    </location>
</feature>
<proteinExistence type="predicted"/>
<dbReference type="SUPFAM" id="SSF47986">
    <property type="entry name" value="DEATH domain"/>
    <property type="match status" value="1"/>
</dbReference>
<name>A0AAD9VE88_ACRCE</name>
<evidence type="ECO:0000256" key="2">
    <source>
        <dbReference type="SAM" id="Phobius"/>
    </source>
</evidence>
<feature type="region of interest" description="Disordered" evidence="1">
    <location>
        <begin position="136"/>
        <end position="162"/>
    </location>
</feature>
<feature type="domain" description="Death" evidence="3">
    <location>
        <begin position="205"/>
        <end position="248"/>
    </location>
</feature>
<reference evidence="4" key="1">
    <citation type="journal article" date="2023" name="G3 (Bethesda)">
        <title>Whole genome assembly and annotation of the endangered Caribbean coral Acropora cervicornis.</title>
        <authorList>
            <person name="Selwyn J.D."/>
            <person name="Vollmer S.V."/>
        </authorList>
    </citation>
    <scope>NUCLEOTIDE SEQUENCE</scope>
    <source>
        <strain evidence="4">K2</strain>
    </source>
</reference>
<evidence type="ECO:0000313" key="4">
    <source>
        <dbReference type="EMBL" id="KAK2571174.1"/>
    </source>
</evidence>
<keyword evidence="2" id="KW-1133">Transmembrane helix</keyword>
<dbReference type="InterPro" id="IPR000488">
    <property type="entry name" value="Death_dom"/>
</dbReference>
<keyword evidence="5" id="KW-1185">Reference proteome</keyword>
<protein>
    <recommendedName>
        <fullName evidence="3">Death domain-containing protein</fullName>
    </recommendedName>
</protein>
<dbReference type="InterPro" id="IPR011029">
    <property type="entry name" value="DEATH-like_dom_sf"/>
</dbReference>
<dbReference type="AlphaFoldDB" id="A0AAD9VE88"/>
<feature type="transmembrane region" description="Helical" evidence="2">
    <location>
        <begin position="108"/>
        <end position="127"/>
    </location>
</feature>
<sequence>MAQAVTAALDARLGKGCDQDSNCLPGNSKVIQKCTVTSPRVCDGCQEGFYLNLFAGEEGGCMECSPSCISTSPFPVLHKKTEDDGGSEPEKTTERTETTDLPVYEKPWLWAIVAFIIALPIVIVTVVRYRQGSNERSLDPVEEGDQLIQRPRGQPPPRGLDQPIKSIKMEGRRFIANFLNDKDSFGHWYFLRVADEVGLSEKCRGFDNLQNPTDAFLTLYSEKEGATVRALVDALRKCELTHFASQIEMKFAADMNESMV</sequence>
<dbReference type="Pfam" id="PF00531">
    <property type="entry name" value="Death"/>
    <property type="match status" value="1"/>
</dbReference>